<accession>A0A2M7V8U0</accession>
<dbReference type="EMBL" id="PFPK01000018">
    <property type="protein sequence ID" value="PIZ95205.1"/>
    <property type="molecule type" value="Genomic_DNA"/>
</dbReference>
<proteinExistence type="inferred from homology"/>
<dbReference type="Gene3D" id="3.40.1440.10">
    <property type="entry name" value="GIY-YIG endonuclease"/>
    <property type="match status" value="1"/>
</dbReference>
<protein>
    <recommendedName>
        <fullName evidence="2">GIY-YIG domain-containing protein</fullName>
    </recommendedName>
</protein>
<dbReference type="InterPro" id="IPR035901">
    <property type="entry name" value="GIY-YIG_endonuc_sf"/>
</dbReference>
<evidence type="ECO:0000259" key="2">
    <source>
        <dbReference type="PROSITE" id="PS50164"/>
    </source>
</evidence>
<evidence type="ECO:0000256" key="1">
    <source>
        <dbReference type="ARBA" id="ARBA00007435"/>
    </source>
</evidence>
<dbReference type="CDD" id="cd10456">
    <property type="entry name" value="GIY-YIG_UPF0213"/>
    <property type="match status" value="1"/>
</dbReference>
<dbReference type="PANTHER" id="PTHR34477:SF1">
    <property type="entry name" value="UPF0213 PROTEIN YHBQ"/>
    <property type="match status" value="1"/>
</dbReference>
<sequence>MYTLYILQCSDGSLYTGITRNLDNRLKTHSEGKGSKYVRARLPITLVFKEKHIDRSEATKREMEIKKMSRENKLKIIKKI</sequence>
<dbReference type="PANTHER" id="PTHR34477">
    <property type="entry name" value="UPF0213 PROTEIN YHBQ"/>
    <property type="match status" value="1"/>
</dbReference>
<comment type="caution">
    <text evidence="3">The sequence shown here is derived from an EMBL/GenBank/DDBJ whole genome shotgun (WGS) entry which is preliminary data.</text>
</comment>
<dbReference type="SUPFAM" id="SSF82771">
    <property type="entry name" value="GIY-YIG endonuclease"/>
    <property type="match status" value="1"/>
</dbReference>
<dbReference type="Proteomes" id="UP000228568">
    <property type="component" value="Unassembled WGS sequence"/>
</dbReference>
<dbReference type="Pfam" id="PF01541">
    <property type="entry name" value="GIY-YIG"/>
    <property type="match status" value="1"/>
</dbReference>
<evidence type="ECO:0000313" key="4">
    <source>
        <dbReference type="Proteomes" id="UP000228568"/>
    </source>
</evidence>
<evidence type="ECO:0000313" key="3">
    <source>
        <dbReference type="EMBL" id="PIZ95205.1"/>
    </source>
</evidence>
<name>A0A2M7V8U0_9BACT</name>
<dbReference type="AlphaFoldDB" id="A0A2M7V8U0"/>
<dbReference type="InterPro" id="IPR050190">
    <property type="entry name" value="UPF0213_domain"/>
</dbReference>
<gene>
    <name evidence="3" type="ORF">COX81_01515</name>
</gene>
<feature type="domain" description="GIY-YIG" evidence="2">
    <location>
        <begin position="1"/>
        <end position="75"/>
    </location>
</feature>
<comment type="similarity">
    <text evidence="1">Belongs to the UPF0213 family.</text>
</comment>
<reference evidence="4" key="1">
    <citation type="submission" date="2017-09" db="EMBL/GenBank/DDBJ databases">
        <title>Depth-based differentiation of microbial function through sediment-hosted aquifers and enrichment of novel symbionts in the deep terrestrial subsurface.</title>
        <authorList>
            <person name="Probst A.J."/>
            <person name="Ladd B."/>
            <person name="Jarett J.K."/>
            <person name="Geller-Mcgrath D.E."/>
            <person name="Sieber C.M.K."/>
            <person name="Emerson J.B."/>
            <person name="Anantharaman K."/>
            <person name="Thomas B.C."/>
            <person name="Malmstrom R."/>
            <person name="Stieglmeier M."/>
            <person name="Klingl A."/>
            <person name="Woyke T."/>
            <person name="Ryan C.M."/>
            <person name="Banfield J.F."/>
        </authorList>
    </citation>
    <scope>NUCLEOTIDE SEQUENCE [LARGE SCALE GENOMIC DNA]</scope>
</reference>
<dbReference type="PROSITE" id="PS50164">
    <property type="entry name" value="GIY_YIG"/>
    <property type="match status" value="1"/>
</dbReference>
<organism evidence="3 4">
    <name type="scientific">Candidatus Magasanikbacteria bacterium CG_4_10_14_0_2_um_filter_37_12</name>
    <dbReference type="NCBI Taxonomy" id="1974637"/>
    <lineage>
        <taxon>Bacteria</taxon>
        <taxon>Candidatus Magasanikiibacteriota</taxon>
    </lineage>
</organism>
<dbReference type="InterPro" id="IPR000305">
    <property type="entry name" value="GIY-YIG_endonuc"/>
</dbReference>